<evidence type="ECO:0000256" key="3">
    <source>
        <dbReference type="ARBA" id="ARBA00022737"/>
    </source>
</evidence>
<evidence type="ECO:0000256" key="4">
    <source>
        <dbReference type="ARBA" id="ARBA00023004"/>
    </source>
</evidence>
<dbReference type="GO" id="GO:0019154">
    <property type="term" value="F:glycolate dehydrogenase activity"/>
    <property type="evidence" value="ECO:0007669"/>
    <property type="project" value="UniProtKB-EC"/>
</dbReference>
<keyword evidence="2 6" id="KW-0479">Metal-binding</keyword>
<dbReference type="PIRSF" id="PIRSF000139">
    <property type="entry name" value="Glc_ox_4Fe-4S"/>
    <property type="match status" value="1"/>
</dbReference>
<dbReference type="Pfam" id="PF02754">
    <property type="entry name" value="CCG"/>
    <property type="match status" value="2"/>
</dbReference>
<keyword evidence="4 6" id="KW-0408">Iron</keyword>
<comment type="catalytic activity">
    <reaction evidence="6">
        <text>glycolate + A = glyoxylate + AH2</text>
        <dbReference type="Rhea" id="RHEA:21264"/>
        <dbReference type="ChEBI" id="CHEBI:13193"/>
        <dbReference type="ChEBI" id="CHEBI:17499"/>
        <dbReference type="ChEBI" id="CHEBI:29805"/>
        <dbReference type="ChEBI" id="CHEBI:36655"/>
        <dbReference type="EC" id="1.1.99.14"/>
    </reaction>
</comment>
<protein>
    <recommendedName>
        <fullName evidence="6">Glycolate oxidase iron-sulfur subunit</fullName>
        <ecNumber evidence="6">1.1.99.14</ecNumber>
    </recommendedName>
</protein>
<dbReference type="GO" id="GO:0051539">
    <property type="term" value="F:4 iron, 4 sulfur cluster binding"/>
    <property type="evidence" value="ECO:0007669"/>
    <property type="project" value="UniProtKB-UniRule"/>
</dbReference>
<dbReference type="InterPro" id="IPR009051">
    <property type="entry name" value="Helical_ferredxn"/>
</dbReference>
<dbReference type="PANTHER" id="PTHR32479:SF17">
    <property type="entry name" value="GLYCOLATE OXIDASE IRON-SULFUR SUBUNIT"/>
    <property type="match status" value="1"/>
</dbReference>
<evidence type="ECO:0000313" key="8">
    <source>
        <dbReference type="EMBL" id="VFK07775.1"/>
    </source>
</evidence>
<dbReference type="PANTHER" id="PTHR32479">
    <property type="entry name" value="GLYCOLATE OXIDASE IRON-SULFUR SUBUNIT"/>
    <property type="match status" value="1"/>
</dbReference>
<dbReference type="NCBIfam" id="NF008434">
    <property type="entry name" value="PRK11274.1"/>
    <property type="match status" value="1"/>
</dbReference>
<name>A0A450XHH3_9GAMM</name>
<dbReference type="InterPro" id="IPR017900">
    <property type="entry name" value="4Fe4S_Fe_S_CS"/>
</dbReference>
<sequence length="409" mass="44431">MKTALVSPYKDTPAGSEADAILRACVHCGLCTATCPTYGLLGDERDSPRGRIYLIKQILEGRPAGRVTRFHLDRCLTCGACETTCPSGVPYRRLLHLGREIIERKAPRPFPARLGRLALRKVLPYPKRLSPLVGLGRAMRPVLPRTLAARIPQRRDLSDRPERFPERSLKPSHQRKVLLLAGCVQSVMTPETNAALVRVLDRMDVGVMREPAAGCCGALSYHASASAEAMGFMRRNIDAWWPHVAAGIEGIVVSASGCGVMVQEYGYVLRHDPEYAAKAARVSSLVRDPVLLLAGAEERWGAIGEGRRIAFHAPCSLQHGLRLPGRVEDLLARLGFTLTEAPDARLCCGSAGAYSLLQPGLSRQLLANKLACLEAGEPELIATANVGCQLHLRAGTGTPVRHWIELLDG</sequence>
<evidence type="ECO:0000256" key="5">
    <source>
        <dbReference type="ARBA" id="ARBA00023014"/>
    </source>
</evidence>
<dbReference type="PROSITE" id="PS00198">
    <property type="entry name" value="4FE4S_FER_1"/>
    <property type="match status" value="1"/>
</dbReference>
<keyword evidence="1 6" id="KW-0004">4Fe-4S</keyword>
<evidence type="ECO:0000259" key="7">
    <source>
        <dbReference type="PROSITE" id="PS51379"/>
    </source>
</evidence>
<dbReference type="PROSITE" id="PS51379">
    <property type="entry name" value="4FE4S_FER_2"/>
    <property type="match status" value="2"/>
</dbReference>
<evidence type="ECO:0000256" key="6">
    <source>
        <dbReference type="PIRNR" id="PIRNR000139"/>
    </source>
</evidence>
<dbReference type="GO" id="GO:0046872">
    <property type="term" value="F:metal ion binding"/>
    <property type="evidence" value="ECO:0007669"/>
    <property type="project" value="UniProtKB-UniRule"/>
</dbReference>
<keyword evidence="6" id="KW-0813">Transport</keyword>
<evidence type="ECO:0000256" key="1">
    <source>
        <dbReference type="ARBA" id="ARBA00022485"/>
    </source>
</evidence>
<keyword evidence="3" id="KW-0677">Repeat</keyword>
<dbReference type="InterPro" id="IPR017896">
    <property type="entry name" value="4Fe4S_Fe-S-bd"/>
</dbReference>
<proteinExistence type="predicted"/>
<keyword evidence="5 6" id="KW-0411">Iron-sulfur</keyword>
<dbReference type="EMBL" id="CAADFM010000011">
    <property type="protein sequence ID" value="VFK07775.1"/>
    <property type="molecule type" value="Genomic_DNA"/>
</dbReference>
<dbReference type="Gene3D" id="1.10.1060.10">
    <property type="entry name" value="Alpha-helical ferredoxin"/>
    <property type="match status" value="1"/>
</dbReference>
<evidence type="ECO:0000256" key="2">
    <source>
        <dbReference type="ARBA" id="ARBA00022723"/>
    </source>
</evidence>
<accession>A0A450XHH3</accession>
<comment type="cofactor">
    <cofactor evidence="6">
        <name>[4Fe-4S] cluster</name>
        <dbReference type="ChEBI" id="CHEBI:49883"/>
    </cofactor>
    <text evidence="6">Binds 2 [4Fe-4S] clusters.</text>
</comment>
<dbReference type="SUPFAM" id="SSF46548">
    <property type="entry name" value="alpha-helical ferredoxin"/>
    <property type="match status" value="1"/>
</dbReference>
<organism evidence="9">
    <name type="scientific">Candidatus Kentrum sp. LPFa</name>
    <dbReference type="NCBI Taxonomy" id="2126335"/>
    <lineage>
        <taxon>Bacteria</taxon>
        <taxon>Pseudomonadati</taxon>
        <taxon>Pseudomonadota</taxon>
        <taxon>Gammaproteobacteria</taxon>
        <taxon>Candidatus Kentrum</taxon>
    </lineage>
</organism>
<dbReference type="Pfam" id="PF13183">
    <property type="entry name" value="Fer4_8"/>
    <property type="match status" value="1"/>
</dbReference>
<feature type="domain" description="4Fe-4S ferredoxin-type" evidence="7">
    <location>
        <begin position="65"/>
        <end position="95"/>
    </location>
</feature>
<reference evidence="9" key="1">
    <citation type="submission" date="2019-02" db="EMBL/GenBank/DDBJ databases">
        <authorList>
            <person name="Gruber-Vodicka R. H."/>
            <person name="Seah K. B. B."/>
        </authorList>
    </citation>
    <scope>NUCLEOTIDE SEQUENCE</scope>
    <source>
        <strain evidence="8">BECK_S312</strain>
        <strain evidence="9">BECK_S426</strain>
    </source>
</reference>
<feature type="domain" description="4Fe-4S ferredoxin-type" evidence="7">
    <location>
        <begin position="14"/>
        <end position="46"/>
    </location>
</feature>
<keyword evidence="6" id="KW-0249">Electron transport</keyword>
<evidence type="ECO:0000313" key="9">
    <source>
        <dbReference type="EMBL" id="VFK28689.1"/>
    </source>
</evidence>
<dbReference type="InterPro" id="IPR004017">
    <property type="entry name" value="Cys_rich_dom"/>
</dbReference>
<comment type="catalytic activity">
    <reaction evidence="6">
        <text>(R)-lactate + A = pyruvate + AH2</text>
        <dbReference type="Rhea" id="RHEA:15089"/>
        <dbReference type="ChEBI" id="CHEBI:13193"/>
        <dbReference type="ChEBI" id="CHEBI:15361"/>
        <dbReference type="ChEBI" id="CHEBI:16004"/>
        <dbReference type="ChEBI" id="CHEBI:17499"/>
    </reaction>
</comment>
<dbReference type="InterPro" id="IPR012257">
    <property type="entry name" value="Glc_ox_4Fe-4S"/>
</dbReference>
<dbReference type="EMBL" id="CAADFP010000071">
    <property type="protein sequence ID" value="VFK28689.1"/>
    <property type="molecule type" value="Genomic_DNA"/>
</dbReference>
<gene>
    <name evidence="8" type="ORF">BECKLPF1236A_GA0070988_1001114</name>
    <name evidence="9" type="ORF">BECKLPF1236C_GA0070990_1007113</name>
</gene>
<dbReference type="EC" id="1.1.99.14" evidence="6"/>
<dbReference type="AlphaFoldDB" id="A0A450XHH3"/>
<comment type="function">
    <text evidence="6">Component of a complex that catalyzes the oxidation of glycolate to glyoxylate.</text>
</comment>